<dbReference type="GO" id="GO:0006825">
    <property type="term" value="P:copper ion transport"/>
    <property type="evidence" value="ECO:0007669"/>
    <property type="project" value="InterPro"/>
</dbReference>
<name>A0A9X1YPB4_9BURK</name>
<dbReference type="Proteomes" id="UP001139353">
    <property type="component" value="Unassembled WGS sequence"/>
</dbReference>
<proteinExistence type="predicted"/>
<feature type="transmembrane region" description="Helical" evidence="6">
    <location>
        <begin position="51"/>
        <end position="70"/>
    </location>
</feature>
<dbReference type="InterPro" id="IPR008457">
    <property type="entry name" value="Cu-R_CopD_dom"/>
</dbReference>
<dbReference type="EMBL" id="JAJLJH010000007">
    <property type="protein sequence ID" value="MCK9688132.1"/>
    <property type="molecule type" value="Genomic_DNA"/>
</dbReference>
<keyword evidence="4 6" id="KW-1133">Transmembrane helix</keyword>
<dbReference type="PANTHER" id="PTHR34820:SF4">
    <property type="entry name" value="INNER MEMBRANE PROTEIN YEBZ"/>
    <property type="match status" value="1"/>
</dbReference>
<evidence type="ECO:0000256" key="3">
    <source>
        <dbReference type="ARBA" id="ARBA00022692"/>
    </source>
</evidence>
<feature type="transmembrane region" description="Helical" evidence="6">
    <location>
        <begin position="229"/>
        <end position="252"/>
    </location>
</feature>
<keyword evidence="9" id="KW-1185">Reference proteome</keyword>
<dbReference type="Pfam" id="PF05425">
    <property type="entry name" value="CopD"/>
    <property type="match status" value="1"/>
</dbReference>
<evidence type="ECO:0000256" key="2">
    <source>
        <dbReference type="ARBA" id="ARBA00022475"/>
    </source>
</evidence>
<evidence type="ECO:0000256" key="1">
    <source>
        <dbReference type="ARBA" id="ARBA00004651"/>
    </source>
</evidence>
<accession>A0A9X1YPB4</accession>
<evidence type="ECO:0000256" key="4">
    <source>
        <dbReference type="ARBA" id="ARBA00022989"/>
    </source>
</evidence>
<reference evidence="8" key="1">
    <citation type="submission" date="2021-11" db="EMBL/GenBank/DDBJ databases">
        <title>BS-T2-15 a new species belonging to the Comamonadaceae family isolated from the soil of a French oak forest.</title>
        <authorList>
            <person name="Mieszkin S."/>
            <person name="Alain K."/>
        </authorList>
    </citation>
    <scope>NUCLEOTIDE SEQUENCE</scope>
    <source>
        <strain evidence="8">BS-T2-15</strain>
    </source>
</reference>
<gene>
    <name evidence="8" type="ORF">LPC04_20700</name>
</gene>
<feature type="transmembrane region" description="Helical" evidence="6">
    <location>
        <begin position="12"/>
        <end position="30"/>
    </location>
</feature>
<evidence type="ECO:0000259" key="7">
    <source>
        <dbReference type="Pfam" id="PF05425"/>
    </source>
</evidence>
<feature type="transmembrane region" description="Helical" evidence="6">
    <location>
        <begin position="272"/>
        <end position="290"/>
    </location>
</feature>
<sequence>MDDATLAALRTAASALFDIGFAAMAGALATPALLRDASSAWATRCSWRCRTLFAAGGTVALAASLAWMWVEAISMAESPPLAALMDIGGIVAGTGFGRAWAVATVGLAASLALTSACRLRAMPLRTLALVLVVVAVAHASAGHAGANGIGWLVPATTVHLLATGLWAGSVFAAALVVLRGRPDAIDVVRHARGLSSTATAALAGVAATGVAIAWHGLDGSAAALAPASGSSWGFALDVKLALVAIAAALGAFNRFAVMPALPASWPRFAHVLRVEAGVLLAALVAAAVLANGEPPVV</sequence>
<dbReference type="AlphaFoldDB" id="A0A9X1YPB4"/>
<protein>
    <submittedName>
        <fullName evidence="8">CopD family protein</fullName>
    </submittedName>
</protein>
<evidence type="ECO:0000256" key="6">
    <source>
        <dbReference type="SAM" id="Phobius"/>
    </source>
</evidence>
<comment type="caution">
    <text evidence="8">The sequence shown here is derived from an EMBL/GenBank/DDBJ whole genome shotgun (WGS) entry which is preliminary data.</text>
</comment>
<feature type="transmembrane region" description="Helical" evidence="6">
    <location>
        <begin position="126"/>
        <end position="146"/>
    </location>
</feature>
<feature type="transmembrane region" description="Helical" evidence="6">
    <location>
        <begin position="158"/>
        <end position="178"/>
    </location>
</feature>
<evidence type="ECO:0000313" key="8">
    <source>
        <dbReference type="EMBL" id="MCK9688132.1"/>
    </source>
</evidence>
<dbReference type="RefSeq" id="WP_275684176.1">
    <property type="nucleotide sequence ID" value="NZ_JAJLJH010000007.1"/>
</dbReference>
<comment type="subcellular location">
    <subcellularLocation>
        <location evidence="1">Cell membrane</location>
        <topology evidence="1">Multi-pass membrane protein</topology>
    </subcellularLocation>
</comment>
<dbReference type="GO" id="GO:0005886">
    <property type="term" value="C:plasma membrane"/>
    <property type="evidence" value="ECO:0007669"/>
    <property type="project" value="UniProtKB-SubCell"/>
</dbReference>
<feature type="transmembrane region" description="Helical" evidence="6">
    <location>
        <begin position="90"/>
        <end position="114"/>
    </location>
</feature>
<dbReference type="InterPro" id="IPR032694">
    <property type="entry name" value="CopC/D"/>
</dbReference>
<keyword evidence="5 6" id="KW-0472">Membrane</keyword>
<evidence type="ECO:0000313" key="9">
    <source>
        <dbReference type="Proteomes" id="UP001139353"/>
    </source>
</evidence>
<feature type="domain" description="Copper resistance protein D" evidence="7">
    <location>
        <begin position="190"/>
        <end position="289"/>
    </location>
</feature>
<keyword evidence="2" id="KW-1003">Cell membrane</keyword>
<organism evidence="8 9">
    <name type="scientific">Scleromatobacter humisilvae</name>
    <dbReference type="NCBI Taxonomy" id="2897159"/>
    <lineage>
        <taxon>Bacteria</taxon>
        <taxon>Pseudomonadati</taxon>
        <taxon>Pseudomonadota</taxon>
        <taxon>Betaproteobacteria</taxon>
        <taxon>Burkholderiales</taxon>
        <taxon>Sphaerotilaceae</taxon>
        <taxon>Scleromatobacter</taxon>
    </lineage>
</organism>
<keyword evidence="3 6" id="KW-0812">Transmembrane</keyword>
<dbReference type="PANTHER" id="PTHR34820">
    <property type="entry name" value="INNER MEMBRANE PROTEIN YEBZ"/>
    <property type="match status" value="1"/>
</dbReference>
<feature type="transmembrane region" description="Helical" evidence="6">
    <location>
        <begin position="198"/>
        <end position="217"/>
    </location>
</feature>
<evidence type="ECO:0000256" key="5">
    <source>
        <dbReference type="ARBA" id="ARBA00023136"/>
    </source>
</evidence>